<comment type="caution">
    <text evidence="2">The sequence shown here is derived from an EMBL/GenBank/DDBJ whole genome shotgun (WGS) entry which is preliminary data.</text>
</comment>
<dbReference type="InterPro" id="IPR016208">
    <property type="entry name" value="Ald_Oxase/xanthine_DH-like"/>
</dbReference>
<dbReference type="InterPro" id="IPR036856">
    <property type="entry name" value="Ald_Oxase/Xan_DH_a/b_sf"/>
</dbReference>
<dbReference type="GO" id="GO:0016491">
    <property type="term" value="F:oxidoreductase activity"/>
    <property type="evidence" value="ECO:0007669"/>
    <property type="project" value="InterPro"/>
</dbReference>
<dbReference type="Gene3D" id="3.90.1170.50">
    <property type="entry name" value="Aldehyde oxidase/xanthine dehydrogenase, a/b hammerhead"/>
    <property type="match status" value="1"/>
</dbReference>
<evidence type="ECO:0000259" key="1">
    <source>
        <dbReference type="SMART" id="SM01008"/>
    </source>
</evidence>
<dbReference type="RefSeq" id="WP_304545122.1">
    <property type="nucleotide sequence ID" value="NZ_JARPTC010000025.1"/>
</dbReference>
<dbReference type="InterPro" id="IPR008274">
    <property type="entry name" value="AldOxase/xan_DH_MoCoBD1"/>
</dbReference>
<name>A0AAW7ZHX1_9FIRM</name>
<protein>
    <submittedName>
        <fullName evidence="2">Molybdopterin-dependent oxidoreductase</fullName>
    </submittedName>
</protein>
<dbReference type="InterPro" id="IPR046867">
    <property type="entry name" value="AldOxase/xan_DH_MoCoBD2"/>
</dbReference>
<dbReference type="Gene3D" id="3.30.365.10">
    <property type="entry name" value="Aldehyde oxidase/xanthine dehydrogenase, molybdopterin binding domain"/>
    <property type="match status" value="4"/>
</dbReference>
<dbReference type="Pfam" id="PF02738">
    <property type="entry name" value="MoCoBD_1"/>
    <property type="match status" value="1"/>
</dbReference>
<dbReference type="GO" id="GO:0005506">
    <property type="term" value="F:iron ion binding"/>
    <property type="evidence" value="ECO:0007669"/>
    <property type="project" value="InterPro"/>
</dbReference>
<dbReference type="InterPro" id="IPR037165">
    <property type="entry name" value="AldOxase/xan_DH_Mopterin-bd_sf"/>
</dbReference>
<dbReference type="Pfam" id="PF20256">
    <property type="entry name" value="MoCoBD_2"/>
    <property type="match status" value="1"/>
</dbReference>
<dbReference type="PANTHER" id="PTHR11908">
    <property type="entry name" value="XANTHINE DEHYDROGENASE"/>
    <property type="match status" value="1"/>
</dbReference>
<reference evidence="2" key="2">
    <citation type="submission" date="2023-03" db="EMBL/GenBank/DDBJ databases">
        <authorList>
            <person name="Zhang Z."/>
        </authorList>
    </citation>
    <scope>NUCLEOTIDE SEQUENCE</scope>
    <source>
        <strain evidence="2">DSA</strain>
    </source>
</reference>
<dbReference type="PANTHER" id="PTHR11908:SF157">
    <property type="entry name" value="XANTHINE DEHYDROGENASE SUBUNIT D-RELATED"/>
    <property type="match status" value="1"/>
</dbReference>
<dbReference type="Pfam" id="PF01315">
    <property type="entry name" value="Ald_Xan_dh_C"/>
    <property type="match status" value="1"/>
</dbReference>
<dbReference type="SUPFAM" id="SSF56003">
    <property type="entry name" value="Molybdenum cofactor-binding domain"/>
    <property type="match status" value="1"/>
</dbReference>
<accession>A0AAW7ZHX1</accession>
<sequence>MEFKWINKAVTRQDARGKTTGETRYMSDLSFPGMLWGGILRSEYPHALIKGIDCSVARAMPGVVTVLTHEDVPGLNGYGITVQDQPVLCWDKVRYLGDAVAVVAAESRELVREALSAIKVEYEPLPLVLDPVAAVENNPALVHEKGNVFRLTKVETGAVDEAFGRADIVLENTYTTSRQMHGFLETEAGVATLDQDGMLTVWCGSHYPHRDQLQISRSLNYPREKIRVVSNPVGGGFGGKDEITIQIHLALLTLKTGRPVKIVLSREESIVVGWKRHPMVIKLKTAATREGELLANEVTLYSDTGAYASLGGSVLNVAIENSSGAYRVPNVRKIGYCVYTNNGVAGAMRGFGDNQVTFAMETQMDLLARQLGLDPLEIRLKNGLRQGDTAPLGHTMTQSVGTIKTLELASQWEGWLQREKWKAGTEKPWLKRGIGVATGLKGVGLGRGLTDISRATITLHIDGTFTVAVGCPDIGQGNNVAYSQIAAEALECDINEVTTINGDTLLTPDAGSSTASRSIYAAGNAIINAASTMLDLLKQEAAKRLNLNIGQLTCQLGRVTSRENSGIGCSYSELAGELIGQGINCVAGSFVVPVPERDIQGAAGLPHLVYSGISNVAMVEVNMHTGECQVIKVLSVPDAGRVINKQGIEGQADGGVLMGMGYALCEDVVMEGGRVLTPNLSTYIMHTALDAPESETHPVEELESSGPYGAKGVGEAILIAVTPAITNAILDATGVAVKSLPVTPEKLLAELRQGTQPGV</sequence>
<evidence type="ECO:0000313" key="2">
    <source>
        <dbReference type="EMBL" id="MDO7788833.1"/>
    </source>
</evidence>
<organism evidence="2 3">
    <name type="scientific">Desulforamulus aquiferis</name>
    <dbReference type="NCBI Taxonomy" id="1397668"/>
    <lineage>
        <taxon>Bacteria</taxon>
        <taxon>Bacillati</taxon>
        <taxon>Bacillota</taxon>
        <taxon>Clostridia</taxon>
        <taxon>Eubacteriales</taxon>
        <taxon>Peptococcaceae</taxon>
        <taxon>Desulforamulus</taxon>
    </lineage>
</organism>
<gene>
    <name evidence="2" type="ORF">P6N53_16565</name>
</gene>
<dbReference type="SMART" id="SM01008">
    <property type="entry name" value="Ald_Xan_dh_C"/>
    <property type="match status" value="1"/>
</dbReference>
<dbReference type="SUPFAM" id="SSF54665">
    <property type="entry name" value="CO dehydrogenase molybdoprotein N-domain-like"/>
    <property type="match status" value="1"/>
</dbReference>
<proteinExistence type="predicted"/>
<feature type="domain" description="Aldehyde oxidase/xanthine dehydrogenase a/b hammerhead" evidence="1">
    <location>
        <begin position="20"/>
        <end position="126"/>
    </location>
</feature>
<dbReference type="AlphaFoldDB" id="A0AAW7ZHX1"/>
<reference evidence="2" key="1">
    <citation type="journal article" date="2023" name="J. Hazard. Mater.">
        <title>Anaerobic biodegradation of pyrene and benzo[a]pyrene by a new sulfate-reducing Desulforamulus aquiferis strain DSA.</title>
        <authorList>
            <person name="Zhang Z."/>
            <person name="Sun J."/>
            <person name="Gong X."/>
            <person name="Wang C."/>
            <person name="Wang H."/>
        </authorList>
    </citation>
    <scope>NUCLEOTIDE SEQUENCE</scope>
    <source>
        <strain evidence="2">DSA</strain>
    </source>
</reference>
<dbReference type="Proteomes" id="UP001172911">
    <property type="component" value="Unassembled WGS sequence"/>
</dbReference>
<keyword evidence="3" id="KW-1185">Reference proteome</keyword>
<dbReference type="EMBL" id="JARPTC010000025">
    <property type="protein sequence ID" value="MDO7788833.1"/>
    <property type="molecule type" value="Genomic_DNA"/>
</dbReference>
<evidence type="ECO:0000313" key="3">
    <source>
        <dbReference type="Proteomes" id="UP001172911"/>
    </source>
</evidence>
<dbReference type="InterPro" id="IPR000674">
    <property type="entry name" value="Ald_Oxase/Xan_DH_a/b"/>
</dbReference>